<dbReference type="InterPro" id="IPR002213">
    <property type="entry name" value="UDP_glucos_trans"/>
</dbReference>
<dbReference type="PROSITE" id="PS00375">
    <property type="entry name" value="UDPGT"/>
    <property type="match status" value="1"/>
</dbReference>
<evidence type="ECO:0000256" key="9">
    <source>
        <dbReference type="ARBA" id="ARBA00023180"/>
    </source>
</evidence>
<proteinExistence type="inferred from homology"/>
<dbReference type="PANTHER" id="PTHR48043:SF159">
    <property type="entry name" value="EG:EG0003.4 PROTEIN-RELATED"/>
    <property type="match status" value="1"/>
</dbReference>
<dbReference type="FunFam" id="3.40.50.2000:FF:000050">
    <property type="entry name" value="UDP-glucuronosyltransferase"/>
    <property type="match status" value="1"/>
</dbReference>
<keyword evidence="7" id="KW-1133">Transmembrane helix</keyword>
<evidence type="ECO:0000256" key="6">
    <source>
        <dbReference type="ARBA" id="ARBA00022824"/>
    </source>
</evidence>
<comment type="subcellular location">
    <subcellularLocation>
        <location evidence="10">Endomembrane system</location>
        <topology evidence="10">Single-pass type I membrane protein</topology>
    </subcellularLocation>
    <subcellularLocation>
        <location evidence="1">Endoplasmic reticulum</location>
    </subcellularLocation>
    <subcellularLocation>
        <location evidence="12">Membrane</location>
        <topology evidence="12">Single-pass membrane protein</topology>
    </subcellularLocation>
</comment>
<keyword evidence="4 11" id="KW-0808">Transferase</keyword>
<dbReference type="AlphaFoldDB" id="A0A6G0YD99"/>
<dbReference type="CDD" id="cd03784">
    <property type="entry name" value="GT1_Gtf-like"/>
    <property type="match status" value="1"/>
</dbReference>
<evidence type="ECO:0000256" key="10">
    <source>
        <dbReference type="ARBA" id="ARBA00046288"/>
    </source>
</evidence>
<gene>
    <name evidence="13" type="ORF">FWK35_00016164</name>
</gene>
<keyword evidence="3 11" id="KW-0328">Glycosyltransferase</keyword>
<dbReference type="InterPro" id="IPR035595">
    <property type="entry name" value="UDP_glycos_trans_CS"/>
</dbReference>
<keyword evidence="14" id="KW-1185">Reference proteome</keyword>
<dbReference type="EMBL" id="VUJU01004727">
    <property type="protein sequence ID" value="KAF0753461.1"/>
    <property type="molecule type" value="Genomic_DNA"/>
</dbReference>
<evidence type="ECO:0000256" key="4">
    <source>
        <dbReference type="ARBA" id="ARBA00022679"/>
    </source>
</evidence>
<sequence length="439" mass="49153">MSGFIAVLVTICAYSATFQWSPTGAANILAVQPIPCKSHWNVMRAVLRVLTDRGHTVTVFTPFMEGKRDGYTEVDMSDQMAPMLGKDAKYLIENFAHVRKSIPRMLNFTRRSCDMIYGHERMAKILEGSGTLDFDLVITEPMVSECVAYAATVLRVPTIYVVPFPVITYLERPLTGHFSNPATVGHVMFHRGKPKALAERLGNVFLTVHCSILTWYAEWQHRWANLRPFDTVDLIKPSMIFTNSYFITESARPLTPDVVQIGGIHLAPVEPIPKVKCQKILGTKLMSSGINVEILEFIDDAPHGVICFSFGSLVLMSSLPETVQRAFRNALARVPQKVLWKYEGDMKDIPKNVMTRKWFPQRDILSHPNVKLFISHGGISGVYESVDAGVPILGFPFYNDQPRNIDNLVDAGMAISMDILSVTEDTLFNAISDIVNNDK</sequence>
<reference evidence="13 14" key="1">
    <citation type="submission" date="2019-08" db="EMBL/GenBank/DDBJ databases">
        <title>Whole genome of Aphis craccivora.</title>
        <authorList>
            <person name="Voronova N.V."/>
            <person name="Shulinski R.S."/>
            <person name="Bandarenka Y.V."/>
            <person name="Zhorov D.G."/>
            <person name="Warner D."/>
        </authorList>
    </citation>
    <scope>NUCLEOTIDE SEQUENCE [LARGE SCALE GENOMIC DNA]</scope>
    <source>
        <strain evidence="13">180601</strain>
        <tissue evidence="13">Whole Body</tissue>
    </source>
</reference>
<evidence type="ECO:0000256" key="2">
    <source>
        <dbReference type="ARBA" id="ARBA00009995"/>
    </source>
</evidence>
<dbReference type="Gene3D" id="3.40.50.2000">
    <property type="entry name" value="Glycogen Phosphorylase B"/>
    <property type="match status" value="2"/>
</dbReference>
<evidence type="ECO:0000256" key="5">
    <source>
        <dbReference type="ARBA" id="ARBA00022692"/>
    </source>
</evidence>
<feature type="chain" id="PRO_5026379323" description="UDP-glucuronosyltransferase" evidence="12">
    <location>
        <begin position="18"/>
        <end position="439"/>
    </location>
</feature>
<evidence type="ECO:0000256" key="7">
    <source>
        <dbReference type="ARBA" id="ARBA00022989"/>
    </source>
</evidence>
<evidence type="ECO:0000256" key="12">
    <source>
        <dbReference type="RuleBase" id="RU362059"/>
    </source>
</evidence>
<organism evidence="13 14">
    <name type="scientific">Aphis craccivora</name>
    <name type="common">Cowpea aphid</name>
    <dbReference type="NCBI Taxonomy" id="307492"/>
    <lineage>
        <taxon>Eukaryota</taxon>
        <taxon>Metazoa</taxon>
        <taxon>Ecdysozoa</taxon>
        <taxon>Arthropoda</taxon>
        <taxon>Hexapoda</taxon>
        <taxon>Insecta</taxon>
        <taxon>Pterygota</taxon>
        <taxon>Neoptera</taxon>
        <taxon>Paraneoptera</taxon>
        <taxon>Hemiptera</taxon>
        <taxon>Sternorrhyncha</taxon>
        <taxon>Aphidomorpha</taxon>
        <taxon>Aphidoidea</taxon>
        <taxon>Aphididae</taxon>
        <taxon>Aphidini</taxon>
        <taxon>Aphis</taxon>
        <taxon>Aphis</taxon>
    </lineage>
</organism>
<dbReference type="EC" id="2.4.1.17" evidence="12"/>
<dbReference type="GO" id="GO:0005783">
    <property type="term" value="C:endoplasmic reticulum"/>
    <property type="evidence" value="ECO:0007669"/>
    <property type="project" value="UniProtKB-SubCell"/>
</dbReference>
<feature type="signal peptide" evidence="12">
    <location>
        <begin position="1"/>
        <end position="17"/>
    </location>
</feature>
<evidence type="ECO:0000256" key="3">
    <source>
        <dbReference type="ARBA" id="ARBA00022676"/>
    </source>
</evidence>
<keyword evidence="8" id="KW-0472">Membrane</keyword>
<name>A0A6G0YD99_APHCR</name>
<comment type="caution">
    <text evidence="13">The sequence shown here is derived from an EMBL/GenBank/DDBJ whole genome shotgun (WGS) entry which is preliminary data.</text>
</comment>
<dbReference type="GO" id="GO:0016020">
    <property type="term" value="C:membrane"/>
    <property type="evidence" value="ECO:0007669"/>
    <property type="project" value="UniProtKB-SubCell"/>
</dbReference>
<evidence type="ECO:0000313" key="14">
    <source>
        <dbReference type="Proteomes" id="UP000478052"/>
    </source>
</evidence>
<dbReference type="OrthoDB" id="5835829at2759"/>
<evidence type="ECO:0000256" key="1">
    <source>
        <dbReference type="ARBA" id="ARBA00004240"/>
    </source>
</evidence>
<protein>
    <recommendedName>
        <fullName evidence="12">UDP-glucuronosyltransferase</fullName>
        <ecNumber evidence="12">2.4.1.17</ecNumber>
    </recommendedName>
</protein>
<dbReference type="PANTHER" id="PTHR48043">
    <property type="entry name" value="EG:EG0003.4 PROTEIN-RELATED"/>
    <property type="match status" value="1"/>
</dbReference>
<comment type="similarity">
    <text evidence="2 11">Belongs to the UDP-glycosyltransferase family.</text>
</comment>
<evidence type="ECO:0000313" key="13">
    <source>
        <dbReference type="EMBL" id="KAF0753461.1"/>
    </source>
</evidence>
<dbReference type="Proteomes" id="UP000478052">
    <property type="component" value="Unassembled WGS sequence"/>
</dbReference>
<evidence type="ECO:0000256" key="11">
    <source>
        <dbReference type="RuleBase" id="RU003718"/>
    </source>
</evidence>
<keyword evidence="9" id="KW-0325">Glycoprotein</keyword>
<keyword evidence="6" id="KW-0256">Endoplasmic reticulum</keyword>
<comment type="catalytic activity">
    <reaction evidence="12">
        <text>glucuronate acceptor + UDP-alpha-D-glucuronate = acceptor beta-D-glucuronoside + UDP + H(+)</text>
        <dbReference type="Rhea" id="RHEA:21032"/>
        <dbReference type="ChEBI" id="CHEBI:15378"/>
        <dbReference type="ChEBI" id="CHEBI:58052"/>
        <dbReference type="ChEBI" id="CHEBI:58223"/>
        <dbReference type="ChEBI" id="CHEBI:132367"/>
        <dbReference type="ChEBI" id="CHEBI:132368"/>
        <dbReference type="EC" id="2.4.1.17"/>
    </reaction>
</comment>
<evidence type="ECO:0000256" key="8">
    <source>
        <dbReference type="ARBA" id="ARBA00023136"/>
    </source>
</evidence>
<dbReference type="Pfam" id="PF00201">
    <property type="entry name" value="UDPGT"/>
    <property type="match status" value="1"/>
</dbReference>
<accession>A0A6G0YD99</accession>
<dbReference type="SUPFAM" id="SSF53756">
    <property type="entry name" value="UDP-Glycosyltransferase/glycogen phosphorylase"/>
    <property type="match status" value="1"/>
</dbReference>
<dbReference type="InterPro" id="IPR050271">
    <property type="entry name" value="UDP-glycosyltransferase"/>
</dbReference>
<keyword evidence="5" id="KW-0812">Transmembrane</keyword>
<keyword evidence="12" id="KW-0732">Signal</keyword>
<dbReference type="GO" id="GO:0015020">
    <property type="term" value="F:glucuronosyltransferase activity"/>
    <property type="evidence" value="ECO:0007669"/>
    <property type="project" value="UniProtKB-EC"/>
</dbReference>